<dbReference type="HOGENOM" id="CLU_554064_0_0_9"/>
<dbReference type="EMBL" id="AJAQ01000026">
    <property type="protein sequence ID" value="EOH92471.1"/>
    <property type="molecule type" value="Genomic_DNA"/>
</dbReference>
<evidence type="ECO:0000313" key="4">
    <source>
        <dbReference type="Proteomes" id="UP000013782"/>
    </source>
</evidence>
<gene>
    <name evidence="3" type="ORF">UAU_02923</name>
</gene>
<protein>
    <submittedName>
        <fullName evidence="3">Uncharacterized protein</fullName>
    </submittedName>
</protein>
<dbReference type="GO" id="GO:0030655">
    <property type="term" value="P:beta-lactam antibiotic catabolic process"/>
    <property type="evidence" value="ECO:0007669"/>
    <property type="project" value="InterPro"/>
</dbReference>
<dbReference type="GO" id="GO:0009002">
    <property type="term" value="F:serine-type D-Ala-D-Ala carboxypeptidase activity"/>
    <property type="evidence" value="ECO:0007669"/>
    <property type="project" value="InterPro"/>
</dbReference>
<dbReference type="SUPFAM" id="SSF49785">
    <property type="entry name" value="Galactose-binding domain-like"/>
    <property type="match status" value="1"/>
</dbReference>
<dbReference type="InterPro" id="IPR045155">
    <property type="entry name" value="Beta-lactam_cat"/>
</dbReference>
<dbReference type="Gene3D" id="3.40.710.10">
    <property type="entry name" value="DD-peptidase/beta-lactamase superfamily"/>
    <property type="match status" value="2"/>
</dbReference>
<dbReference type="GO" id="GO:0006508">
    <property type="term" value="P:proteolysis"/>
    <property type="evidence" value="ECO:0007669"/>
    <property type="project" value="InterPro"/>
</dbReference>
<dbReference type="AlphaFoldDB" id="R2SI09"/>
<dbReference type="RefSeq" id="WP_010757905.1">
    <property type="nucleotide sequence ID" value="NZ_ASWD01000001.1"/>
</dbReference>
<dbReference type="OrthoDB" id="9791132at2"/>
<comment type="caution">
    <text evidence="3">The sequence shown here is derived from an EMBL/GenBank/DDBJ whole genome shotgun (WGS) entry which is preliminary data.</text>
</comment>
<accession>R2SI09</accession>
<dbReference type="InterPro" id="IPR001967">
    <property type="entry name" value="Peptidase_S11_N"/>
</dbReference>
<evidence type="ECO:0000259" key="1">
    <source>
        <dbReference type="Pfam" id="PF00768"/>
    </source>
</evidence>
<dbReference type="InterPro" id="IPR012338">
    <property type="entry name" value="Beta-lactam/transpept-like"/>
</dbReference>
<dbReference type="STRING" id="160454.RV10_GL004290"/>
<organism evidence="3 4">
    <name type="scientific">Enterococcus pallens ATCC BAA-351</name>
    <dbReference type="NCBI Taxonomy" id="1158607"/>
    <lineage>
        <taxon>Bacteria</taxon>
        <taxon>Bacillati</taxon>
        <taxon>Bacillota</taxon>
        <taxon>Bacilli</taxon>
        <taxon>Lactobacillales</taxon>
        <taxon>Enterococcaceae</taxon>
        <taxon>Enterococcus</taxon>
    </lineage>
</organism>
<dbReference type="eggNOG" id="COG1686">
    <property type="taxonomic scope" value="Bacteria"/>
</dbReference>
<dbReference type="SUPFAM" id="SSF56601">
    <property type="entry name" value="beta-lactamase/transpeptidase-like"/>
    <property type="match status" value="2"/>
</dbReference>
<dbReference type="Proteomes" id="UP000013782">
    <property type="component" value="Unassembled WGS sequence"/>
</dbReference>
<proteinExistence type="predicted"/>
<dbReference type="Gene3D" id="2.60.120.260">
    <property type="entry name" value="Galactose-binding domain-like"/>
    <property type="match status" value="1"/>
</dbReference>
<name>R2SI09_9ENTE</name>
<sequence>MNNQLRASKNNEKLNFEKPKEQISLYFLRNCIENAWFENDLDKWEVNSGQVAIESFCQKNYLTVDSIVSSQVKQRIHLKKGHTYYLSFMVNVTRYVRGAFGVKVYGNLDAGTSVLVGKMETTNGFERVSSIFKANEDSNTFIYVGSIDSANGASQLGQLTLIDLSDFFGINNDLSTVDVESLLFKSNATGNFISLTSDQQLGYPLLSDESCIQQFIDAMNEKSRLLSMTKTIFKNSHGLVADGQVSTSRDMLLLALQAAGTENLLKVWGAKNYTVSIEGPHARELKLRSLVASPLIEEEYTFLGGKTGTVNAKKTNVLLLLADKASNLFLTTVMGATSNENRFIDARKLVKIAQKRLSNPSYQPDEKLSAVSGSVLAITGHPLFWANALPPSLYEINENEQLAPVSLNKVMTALLLLEHVVNLHETFTFKESDITRGSGPQMYAGDTISFLDALYLMLLPSSNSTATAVGRVVGRRMIAVRGIH</sequence>
<dbReference type="GO" id="GO:0008800">
    <property type="term" value="F:beta-lactamase activity"/>
    <property type="evidence" value="ECO:0007669"/>
    <property type="project" value="InterPro"/>
</dbReference>
<evidence type="ECO:0000259" key="2">
    <source>
        <dbReference type="Pfam" id="PF13354"/>
    </source>
</evidence>
<evidence type="ECO:0000313" key="3">
    <source>
        <dbReference type="EMBL" id="EOH92471.1"/>
    </source>
</evidence>
<dbReference type="Pfam" id="PF13354">
    <property type="entry name" value="Beta-lactamase2"/>
    <property type="match status" value="1"/>
</dbReference>
<dbReference type="InterPro" id="IPR008979">
    <property type="entry name" value="Galactose-bd-like_sf"/>
</dbReference>
<keyword evidence="4" id="KW-1185">Reference proteome</keyword>
<dbReference type="Pfam" id="PF00768">
    <property type="entry name" value="Peptidase_S11"/>
    <property type="match status" value="1"/>
</dbReference>
<dbReference type="PATRIC" id="fig|1158607.3.peg.2910"/>
<feature type="domain" description="Beta-lactamase class A catalytic" evidence="2">
    <location>
        <begin position="394"/>
        <end position="477"/>
    </location>
</feature>
<reference evidence="3 4" key="1">
    <citation type="submission" date="2013-02" db="EMBL/GenBank/DDBJ databases">
        <title>The Genome Sequence of Enterococcus pallens BAA-351.</title>
        <authorList>
            <consortium name="The Broad Institute Genome Sequencing Platform"/>
            <consortium name="The Broad Institute Genome Sequencing Center for Infectious Disease"/>
            <person name="Earl A.M."/>
            <person name="Gilmore M.S."/>
            <person name="Lebreton F."/>
            <person name="Walker B."/>
            <person name="Young S.K."/>
            <person name="Zeng Q."/>
            <person name="Gargeya S."/>
            <person name="Fitzgerald M."/>
            <person name="Haas B."/>
            <person name="Abouelleil A."/>
            <person name="Alvarado L."/>
            <person name="Arachchi H.M."/>
            <person name="Berlin A.M."/>
            <person name="Chapman S.B."/>
            <person name="Dewar J."/>
            <person name="Goldberg J."/>
            <person name="Griggs A."/>
            <person name="Gujja S."/>
            <person name="Hansen M."/>
            <person name="Howarth C."/>
            <person name="Imamovic A."/>
            <person name="Larimer J."/>
            <person name="McCowan C."/>
            <person name="Murphy C."/>
            <person name="Neiman D."/>
            <person name="Pearson M."/>
            <person name="Priest M."/>
            <person name="Roberts A."/>
            <person name="Saif S."/>
            <person name="Shea T."/>
            <person name="Sisk P."/>
            <person name="Sykes S."/>
            <person name="Wortman J."/>
            <person name="Nusbaum C."/>
            <person name="Birren B."/>
        </authorList>
    </citation>
    <scope>NUCLEOTIDE SEQUENCE [LARGE SCALE GENOMIC DNA]</scope>
    <source>
        <strain evidence="3 4">ATCC BAA-351</strain>
    </source>
</reference>
<feature type="domain" description="Peptidase S11 D-alanyl-D-alanine carboxypeptidase A N-terminal" evidence="1">
    <location>
        <begin position="213"/>
        <end position="336"/>
    </location>
</feature>